<comment type="caution">
    <text evidence="1">The sequence shown here is derived from an EMBL/GenBank/DDBJ whole genome shotgun (WGS) entry which is preliminary data.</text>
</comment>
<evidence type="ECO:0000313" key="2">
    <source>
        <dbReference type="Proteomes" id="UP000039021"/>
    </source>
</evidence>
<organism evidence="1 2">
    <name type="scientific">Mycobacterium tuberculosis</name>
    <dbReference type="NCBI Taxonomy" id="1773"/>
    <lineage>
        <taxon>Bacteria</taxon>
        <taxon>Bacillati</taxon>
        <taxon>Actinomycetota</taxon>
        <taxon>Actinomycetes</taxon>
        <taxon>Mycobacteriales</taxon>
        <taxon>Mycobacteriaceae</taxon>
        <taxon>Mycobacterium</taxon>
        <taxon>Mycobacterium tuberculosis complex</taxon>
    </lineage>
</organism>
<sequence length="123" mass="13009">MALVRGVMASTMRVSSMLSVSGRISTKTGTPPRNTKALAVETKVYDGSMTSSPSSMSRSSAIISSAAVHEGVSSALRQPVCCSSHAWLRRVKGPSPARWPQECASAMYASSRPVMYGRLNGTL</sequence>
<name>A0A916L849_MYCTX</name>
<evidence type="ECO:0000313" key="1">
    <source>
        <dbReference type="EMBL" id="COX02846.1"/>
    </source>
</evidence>
<accession>A0A916L849</accession>
<reference evidence="2" key="1">
    <citation type="submission" date="2015-03" db="EMBL/GenBank/DDBJ databases">
        <authorList>
            <consortium name="Pathogen Informatics"/>
        </authorList>
    </citation>
    <scope>NUCLEOTIDE SEQUENCE [LARGE SCALE GENOMIC DNA]</scope>
    <source>
        <strain evidence="2">N09902308</strain>
    </source>
</reference>
<dbReference type="EMBL" id="CSBK01000157">
    <property type="protein sequence ID" value="COX02846.1"/>
    <property type="molecule type" value="Genomic_DNA"/>
</dbReference>
<dbReference type="AlphaFoldDB" id="A0A916L849"/>
<protein>
    <submittedName>
        <fullName evidence="1">Uncharacterized protein</fullName>
    </submittedName>
</protein>
<dbReference type="Proteomes" id="UP000039021">
    <property type="component" value="Unassembled WGS sequence"/>
</dbReference>
<gene>
    <name evidence="1" type="ORF">ERS007739_00539</name>
</gene>
<proteinExistence type="predicted"/>